<evidence type="ECO:0000313" key="5">
    <source>
        <dbReference type="EMBL" id="RIH79261.1"/>
    </source>
</evidence>
<keyword evidence="1 2" id="KW-0732">Signal</keyword>
<dbReference type="RefSeq" id="WP_027887008.1">
    <property type="nucleotide sequence ID" value="NZ_JBHSXZ010000027.1"/>
</dbReference>
<comment type="caution">
    <text evidence="5">The sequence shown here is derived from an EMBL/GenBank/DDBJ whole genome shotgun (WGS) entry which is preliminary data.</text>
</comment>
<dbReference type="SMART" id="SM00062">
    <property type="entry name" value="PBPb"/>
    <property type="match status" value="1"/>
</dbReference>
<dbReference type="AlphaFoldDB" id="A0A399EAC3"/>
<dbReference type="Pfam" id="PF00497">
    <property type="entry name" value="SBP_bac_3"/>
    <property type="match status" value="1"/>
</dbReference>
<dbReference type="Proteomes" id="UP000266089">
    <property type="component" value="Unassembled WGS sequence"/>
</dbReference>
<accession>A0A399EAC3</accession>
<gene>
    <name evidence="5" type="primary">fliY_1</name>
    <name evidence="5" type="ORF">Mcate_00435</name>
</gene>
<evidence type="ECO:0000259" key="3">
    <source>
        <dbReference type="SMART" id="SM00062"/>
    </source>
</evidence>
<dbReference type="SUPFAM" id="SSF53850">
    <property type="entry name" value="Periplasmic binding protein-like II"/>
    <property type="match status" value="1"/>
</dbReference>
<protein>
    <submittedName>
        <fullName evidence="5">L-cystine-binding protein FliY</fullName>
    </submittedName>
</protein>
<name>A0A399EAC3_9DEIN</name>
<dbReference type="Gene3D" id="3.40.190.10">
    <property type="entry name" value="Periplasmic binding protein-like II"/>
    <property type="match status" value="2"/>
</dbReference>
<dbReference type="OrthoDB" id="6192933at2"/>
<reference evidence="5 6" key="1">
    <citation type="submission" date="2018-08" db="EMBL/GenBank/DDBJ databases">
        <title>Meiothermus cateniformans JCM 15151 genome sequencing project.</title>
        <authorList>
            <person name="Da Costa M.S."/>
            <person name="Albuquerque L."/>
            <person name="Raposo P."/>
            <person name="Froufe H.J.C."/>
            <person name="Barroso C.S."/>
            <person name="Egas C."/>
        </authorList>
    </citation>
    <scope>NUCLEOTIDE SEQUENCE [LARGE SCALE GENOMIC DNA]</scope>
    <source>
        <strain evidence="5 6">JCM 15151</strain>
    </source>
</reference>
<proteinExistence type="predicted"/>
<dbReference type="PANTHER" id="PTHR35936">
    <property type="entry name" value="MEMBRANE-BOUND LYTIC MUREIN TRANSGLYCOSYLASE F"/>
    <property type="match status" value="1"/>
</dbReference>
<feature type="signal peptide" evidence="2">
    <location>
        <begin position="1"/>
        <end position="18"/>
    </location>
</feature>
<dbReference type="EMBL" id="QWKX01000007">
    <property type="protein sequence ID" value="RIH79261.1"/>
    <property type="molecule type" value="Genomic_DNA"/>
</dbReference>
<evidence type="ECO:0000313" key="6">
    <source>
        <dbReference type="Proteomes" id="UP000266089"/>
    </source>
</evidence>
<dbReference type="SMART" id="SM00079">
    <property type="entry name" value="PBPe"/>
    <property type="match status" value="1"/>
</dbReference>
<evidence type="ECO:0000256" key="1">
    <source>
        <dbReference type="ARBA" id="ARBA00022729"/>
    </source>
</evidence>
<organism evidence="5 6">
    <name type="scientific">Meiothermus taiwanensis</name>
    <dbReference type="NCBI Taxonomy" id="172827"/>
    <lineage>
        <taxon>Bacteria</taxon>
        <taxon>Thermotogati</taxon>
        <taxon>Deinococcota</taxon>
        <taxon>Deinococci</taxon>
        <taxon>Thermales</taxon>
        <taxon>Thermaceae</taxon>
        <taxon>Meiothermus</taxon>
    </lineage>
</organism>
<feature type="chain" id="PRO_5017369448" evidence="2">
    <location>
        <begin position="19"/>
        <end position="279"/>
    </location>
</feature>
<dbReference type="InterPro" id="IPR001320">
    <property type="entry name" value="Iontro_rcpt_C"/>
</dbReference>
<dbReference type="InterPro" id="IPR001638">
    <property type="entry name" value="Solute-binding_3/MltF_N"/>
</dbReference>
<feature type="domain" description="Solute-binding protein family 3/N-terminal" evidence="3">
    <location>
        <begin position="43"/>
        <end position="266"/>
    </location>
</feature>
<dbReference type="GO" id="GO:0015276">
    <property type="term" value="F:ligand-gated monoatomic ion channel activity"/>
    <property type="evidence" value="ECO:0007669"/>
    <property type="project" value="InterPro"/>
</dbReference>
<evidence type="ECO:0000259" key="4">
    <source>
        <dbReference type="SMART" id="SM00079"/>
    </source>
</evidence>
<feature type="domain" description="Ionotropic glutamate receptor C-terminal" evidence="4">
    <location>
        <begin position="43"/>
        <end position="265"/>
    </location>
</feature>
<evidence type="ECO:0000256" key="2">
    <source>
        <dbReference type="SAM" id="SignalP"/>
    </source>
</evidence>
<dbReference type="CDD" id="cd13530">
    <property type="entry name" value="PBP2_peptides_like"/>
    <property type="match status" value="1"/>
</dbReference>
<sequence length="279" mass="29882">MKRIGILGLAVLASLGMAQTKIGNCEVTGPKGQFPIRPAVAGQLTVQTNLPGPGFWNGDSPATIKDGFEYCLAANIAHRAGLDKVVVQNVAWDALIAGQTRNFDFALSQITITEARKRVVDFSRPYFSSDIGVLVRAADRAKFNSPASLKTARLGVQQATTAAKFLSETLKHPQNLTRVFPDVAAGFTALRAGQIDAFIVDTSIVLSEAAKSGGALVVVGQFRTGENYGALFTKGNPNRAQVDKILEALEKEGVLKKLSQTYLAKEWGIDPTTVPVWQP</sequence>
<dbReference type="PANTHER" id="PTHR35936:SF17">
    <property type="entry name" value="ARGININE-BINDING EXTRACELLULAR PROTEIN ARTP"/>
    <property type="match status" value="1"/>
</dbReference>
<dbReference type="GO" id="GO:0016020">
    <property type="term" value="C:membrane"/>
    <property type="evidence" value="ECO:0007669"/>
    <property type="project" value="InterPro"/>
</dbReference>